<evidence type="ECO:0000256" key="13">
    <source>
        <dbReference type="ARBA" id="ARBA00081280"/>
    </source>
</evidence>
<dbReference type="Pfam" id="PF12054">
    <property type="entry name" value="DUF3535"/>
    <property type="match status" value="1"/>
</dbReference>
<dbReference type="GO" id="GO:0004386">
    <property type="term" value="F:helicase activity"/>
    <property type="evidence" value="ECO:0007669"/>
    <property type="project" value="UniProtKB-KW"/>
</dbReference>
<dbReference type="InterPro" id="IPR038718">
    <property type="entry name" value="SNF2-like_sf"/>
</dbReference>
<dbReference type="InterPro" id="IPR011989">
    <property type="entry name" value="ARM-like"/>
</dbReference>
<dbReference type="PANTHER" id="PTHR36498">
    <property type="entry name" value="TATA-BINDING PROTEIN-ASSOCIATED FACTOR 172"/>
    <property type="match status" value="1"/>
</dbReference>
<evidence type="ECO:0000256" key="12">
    <source>
        <dbReference type="ARBA" id="ARBA00064550"/>
    </source>
</evidence>
<dbReference type="GO" id="GO:0017025">
    <property type="term" value="F:TBP-class protein binding"/>
    <property type="evidence" value="ECO:0007669"/>
    <property type="project" value="InterPro"/>
</dbReference>
<evidence type="ECO:0000256" key="2">
    <source>
        <dbReference type="ARBA" id="ARBA00022737"/>
    </source>
</evidence>
<dbReference type="CDD" id="cd17999">
    <property type="entry name" value="DEXHc_Mot1"/>
    <property type="match status" value="1"/>
</dbReference>
<dbReference type="GO" id="GO:0005634">
    <property type="term" value="C:nucleus"/>
    <property type="evidence" value="ECO:0007669"/>
    <property type="project" value="UniProtKB-SubCell"/>
</dbReference>
<dbReference type="PANTHER" id="PTHR36498:SF1">
    <property type="entry name" value="TATA-BINDING PROTEIN-ASSOCIATED FACTOR 172"/>
    <property type="match status" value="1"/>
</dbReference>
<feature type="compositionally biased region" description="Polar residues" evidence="14">
    <location>
        <begin position="208"/>
        <end position="223"/>
    </location>
</feature>
<dbReference type="InterPro" id="IPR022707">
    <property type="entry name" value="Mot1_central_dom"/>
</dbReference>
<dbReference type="EMBL" id="ML991853">
    <property type="protein sequence ID" value="KAF2229823.1"/>
    <property type="molecule type" value="Genomic_DNA"/>
</dbReference>
<evidence type="ECO:0000256" key="3">
    <source>
        <dbReference type="ARBA" id="ARBA00022741"/>
    </source>
</evidence>
<feature type="compositionally biased region" description="Polar residues" evidence="14">
    <location>
        <begin position="750"/>
        <end position="760"/>
    </location>
</feature>
<keyword evidence="3" id="KW-0547">Nucleotide-binding</keyword>
<dbReference type="Pfam" id="PF00271">
    <property type="entry name" value="Helicase_C"/>
    <property type="match status" value="1"/>
</dbReference>
<keyword evidence="10" id="KW-0539">Nucleus</keyword>
<comment type="function">
    <text evidence="11">Regulates transcription in association with TATA binding protein (TBP). Removes TBP from the TATA box via its C-terminal ATPase activity. Both transcription activation and repression require its ATPase activity. Part of the NCT transcriptional regulatory complex that acts as a key regulator of ergosterol biosynthesis and the azole exporter cdr1B. The NCT complex binds the promoters of genes linked to azole susceptibility, and especially represses the expression of cdr1B transporter.</text>
</comment>
<dbReference type="OrthoDB" id="10252227at2759"/>
<feature type="region of interest" description="Disordered" evidence="14">
    <location>
        <begin position="208"/>
        <end position="331"/>
    </location>
</feature>
<keyword evidence="18" id="KW-1185">Reference proteome</keyword>
<evidence type="ECO:0000259" key="16">
    <source>
        <dbReference type="PROSITE" id="PS51194"/>
    </source>
</evidence>
<dbReference type="InterPro" id="IPR049730">
    <property type="entry name" value="SNF2/RAD54-like_C"/>
</dbReference>
<keyword evidence="9" id="KW-0804">Transcription</keyword>
<evidence type="ECO:0000256" key="1">
    <source>
        <dbReference type="ARBA" id="ARBA00004123"/>
    </source>
</evidence>
<evidence type="ECO:0000256" key="14">
    <source>
        <dbReference type="SAM" id="MobiDB-lite"/>
    </source>
</evidence>
<dbReference type="InterPro" id="IPR027417">
    <property type="entry name" value="P-loop_NTPase"/>
</dbReference>
<evidence type="ECO:0000256" key="8">
    <source>
        <dbReference type="ARBA" id="ARBA00023125"/>
    </source>
</evidence>
<dbReference type="InterPro" id="IPR044972">
    <property type="entry name" value="Mot1"/>
</dbReference>
<dbReference type="Gene3D" id="1.20.120.850">
    <property type="entry name" value="SWI2/SNF2 ATPases, N-terminal domain"/>
    <property type="match status" value="1"/>
</dbReference>
<name>A0A6A6GWV8_VIRVR</name>
<accession>A0A6A6GWV8</accession>
<feature type="compositionally biased region" description="Basic and acidic residues" evidence="14">
    <location>
        <begin position="276"/>
        <end position="313"/>
    </location>
</feature>
<evidence type="ECO:0000313" key="18">
    <source>
        <dbReference type="Proteomes" id="UP000800092"/>
    </source>
</evidence>
<dbReference type="SMART" id="SM00490">
    <property type="entry name" value="HELICc"/>
    <property type="match status" value="1"/>
</dbReference>
<feature type="domain" description="Helicase C-terminal" evidence="16">
    <location>
        <begin position="1691"/>
        <end position="1841"/>
    </location>
</feature>
<dbReference type="InterPro" id="IPR014001">
    <property type="entry name" value="Helicase_ATP-bd"/>
</dbReference>
<evidence type="ECO:0000259" key="15">
    <source>
        <dbReference type="PROSITE" id="PS51192"/>
    </source>
</evidence>
<dbReference type="GO" id="GO:0005524">
    <property type="term" value="F:ATP binding"/>
    <property type="evidence" value="ECO:0007669"/>
    <property type="project" value="UniProtKB-KW"/>
</dbReference>
<dbReference type="InterPro" id="IPR016024">
    <property type="entry name" value="ARM-type_fold"/>
</dbReference>
<sequence>MASRLDRLVTLLETGSTQLIRNTAAQQLADVQKQHPDELFNLLTRVVPFLRQKGWDTRVAAAKAIGGIVENAEKFDPNADDFDISVKDEPNGAANGSLAVKKEEDASPPSLAVEDQLELATLDVTTILTKGKTLLGSAGKQYDYKLAAMDPTERLAHQKKSLIARLGMGGEFTDFDDDAIGEQDIAGHSGDRPALSKLDTSFTRNNSMQSSAVLSPHDTNSQTPGGGEAQLSKRQLNMLKRKKKTEMKGQANKVRLLDFSGGRRESVDDLDAPAETEPHPVKLEVKREESEDKTPDYFNLDRKAGDDDSKVVSEYKGPTVPEKSALQTEDEEKGLEWPYERLCELLMVDMFDHRWEVRHGAAMALREIIRVHGTGAGRRWGTPRAQNDELNRRWLDDLACRIACVFMLDRFGDYISDNVVAPIRETAGQVLGVILPCLPPSSIRAIYDILYRLIMQEDLKQSTRIWQACHGGMIGMRYLVAVRSDLLLQDNKLMDGVLETVMKGLVDADDDVRAVSAATLQPVVKEFVHFRPSALNHLIHIVWDCLSNLSDDLSASTGLVMDLLAKLCSFPEVLDAMKRNAAQDPEQSFTELVPRLYPFLRHTITTVRSAVLRALLTFLDIEGPSTKGWVTGKILRLVYQNMLVERTERVLKESLQVWDALIEALVEQGRDKFAAEFHPHLDPLVSSTLHPIGTSRNPVPMDPALFIRPSGQTFAPLSNGAQRKQSSPPNGSEPPPKKQRRRSKKEEDQPAQQPTSSSHNVDGDMMTGDVDLVGIDCMIRCKIYSTQALGKAMAAWPVASRHATFAQKLLPQLSSTYSTSRLFTAMASEEYATASPEKDALSHALSKRLLSLVEDEPPPSYTDLVHYLRTAKAQCAAVVNQMREAGIPYARLPQIPVLVQGEPDSSQYAFSITMADRILNEDFEKLKKTFTSTQRMACEKTLADARDTAKRVIDEAKSVKDQRDIRIRAAAAAAVVAFGDVPKKASATIKGMMDSVKTEENMELQKRAAAAVVRLIEQFSEAGKSQPINKVTVNLIKFCCAETSETPEFSPSAHIKNGILSLMKDEHIQEFEDAKARAQAVKAARITRRGAKEALEQLCAKFGPSLFEKCSALKDIIEEPIQRVFEADLPGDILEPGVTHGQEAVDALSTLRALVPKFHPGLHAFVLGLLPFIARALQSKLAVLRYAAAKCFATICSVVTVQGITMLVEKVLPGISNALDVHIRQGAIECVYHLIHVMEDGILPYVIFLLVPVLGRMSDSDDDIRLIATTTFAHLVKLVPLEAGIEDPPGLSQELLQGRDRERKFIAQMLDPKKVEPFQIPVAIKAELRSYQQEGVNWLAFLNRYHLHGILCDDMGLGKTLQTLCIVASDHHLRAEEFTKTGSQDSRRLPSLIVCPPSLSGHWGQEIRQFAPFLSVLTYVGAPGVRNKLKSSIGSTDIVITTYDVCRNDIDTLAAQNWNYCVLDEGHLIKNPKTKLTQAVKRLKSNHRLILSGTPIQNNVLELWSLFDFLMPGFLGTEKVFQDRFAKPIAASRFSKSSSKEQEAGALAIEALHKQVLPFLLRRLKEEVLNDLPPKILQNYYCDLSDLQRKIFEDFTKKEGAKVKEMAGQADKEAKQHIFQALQYMRKLCNAPSLVLKEGHKQYDDVKRALAKTNSPPLTDPVHAPKLGALRDLLIDCGIGVESASANGAETVPDASEAVAPHRALIFCQMKEMLDTVSQHLSATLPLATKLRLDGSVEASQRQSIVNKFNSDPSYDCLLLTTSVGGLGLNLTGADTVIFVEHDWNPQRDLQAMDRAHRIGQKRVVNVYRLVTRGTVEEKILNLQRFKIDMASTVVNQQNAGLGTMGTDQILDLFNIDDTSSAALPAPSNADKIGEGDDEDAMAVDATGEVREKGKKGFLDELGELWDERQYEEEYDLEKFLLTMNK</sequence>
<dbReference type="GO" id="GO:0003677">
    <property type="term" value="F:DNA binding"/>
    <property type="evidence" value="ECO:0007669"/>
    <property type="project" value="UniProtKB-KW"/>
</dbReference>
<dbReference type="Gene3D" id="1.25.10.10">
    <property type="entry name" value="Leucine-rich Repeat Variant"/>
    <property type="match status" value="2"/>
</dbReference>
<keyword evidence="8" id="KW-0238">DNA-binding</keyword>
<proteinExistence type="predicted"/>
<dbReference type="PROSITE" id="PS51194">
    <property type="entry name" value="HELICASE_CTER"/>
    <property type="match status" value="1"/>
</dbReference>
<keyword evidence="7" id="KW-0805">Transcription regulation</keyword>
<keyword evidence="5" id="KW-0347">Helicase</keyword>
<dbReference type="FunFam" id="3.40.50.300:FF:001793">
    <property type="entry name" value="TATA-binding protein-associated factor"/>
    <property type="match status" value="1"/>
</dbReference>
<dbReference type="PROSITE" id="PS51192">
    <property type="entry name" value="HELICASE_ATP_BIND_1"/>
    <property type="match status" value="1"/>
</dbReference>
<evidence type="ECO:0000256" key="10">
    <source>
        <dbReference type="ARBA" id="ARBA00023242"/>
    </source>
</evidence>
<gene>
    <name evidence="17" type="ORF">EV356DRAFT_536926</name>
</gene>
<comment type="subcellular location">
    <subcellularLocation>
        <location evidence="1">Nucleus</location>
    </subcellularLocation>
</comment>
<dbReference type="CDD" id="cd18793">
    <property type="entry name" value="SF2_C_SNF"/>
    <property type="match status" value="1"/>
</dbReference>
<protein>
    <recommendedName>
        <fullName evidence="13">NCT transcriptional regulatory complex subunit mot1</fullName>
    </recommendedName>
</protein>
<dbReference type="SUPFAM" id="SSF48371">
    <property type="entry name" value="ARM repeat"/>
    <property type="match status" value="1"/>
</dbReference>
<dbReference type="Gene3D" id="3.40.50.10810">
    <property type="entry name" value="Tandem AAA-ATPase domain"/>
    <property type="match status" value="1"/>
</dbReference>
<evidence type="ECO:0000256" key="6">
    <source>
        <dbReference type="ARBA" id="ARBA00022840"/>
    </source>
</evidence>
<evidence type="ECO:0000313" key="17">
    <source>
        <dbReference type="EMBL" id="KAF2229823.1"/>
    </source>
</evidence>
<evidence type="ECO:0000256" key="4">
    <source>
        <dbReference type="ARBA" id="ARBA00022801"/>
    </source>
</evidence>
<dbReference type="Pfam" id="PF00176">
    <property type="entry name" value="SNF2-rel_dom"/>
    <property type="match status" value="1"/>
</dbReference>
<keyword evidence="2" id="KW-0677">Repeat</keyword>
<keyword evidence="4" id="KW-0378">Hydrolase</keyword>
<evidence type="ECO:0000256" key="11">
    <source>
        <dbReference type="ARBA" id="ARBA00053370"/>
    </source>
</evidence>
<organism evidence="17 18">
    <name type="scientific">Viridothelium virens</name>
    <name type="common">Speckled blister lichen</name>
    <name type="synonym">Trypethelium virens</name>
    <dbReference type="NCBI Taxonomy" id="1048519"/>
    <lineage>
        <taxon>Eukaryota</taxon>
        <taxon>Fungi</taxon>
        <taxon>Dikarya</taxon>
        <taxon>Ascomycota</taxon>
        <taxon>Pezizomycotina</taxon>
        <taxon>Dothideomycetes</taxon>
        <taxon>Dothideomycetes incertae sedis</taxon>
        <taxon>Trypetheliales</taxon>
        <taxon>Trypetheliaceae</taxon>
        <taxon>Viridothelium</taxon>
    </lineage>
</organism>
<dbReference type="Gene3D" id="3.40.50.300">
    <property type="entry name" value="P-loop containing nucleotide triphosphate hydrolases"/>
    <property type="match status" value="1"/>
</dbReference>
<dbReference type="InterPro" id="IPR001650">
    <property type="entry name" value="Helicase_C-like"/>
</dbReference>
<reference evidence="17" key="1">
    <citation type="journal article" date="2020" name="Stud. Mycol.">
        <title>101 Dothideomycetes genomes: a test case for predicting lifestyles and emergence of pathogens.</title>
        <authorList>
            <person name="Haridas S."/>
            <person name="Albert R."/>
            <person name="Binder M."/>
            <person name="Bloem J."/>
            <person name="Labutti K."/>
            <person name="Salamov A."/>
            <person name="Andreopoulos B."/>
            <person name="Baker S."/>
            <person name="Barry K."/>
            <person name="Bills G."/>
            <person name="Bluhm B."/>
            <person name="Cannon C."/>
            <person name="Castanera R."/>
            <person name="Culley D."/>
            <person name="Daum C."/>
            <person name="Ezra D."/>
            <person name="Gonzalez J."/>
            <person name="Henrissat B."/>
            <person name="Kuo A."/>
            <person name="Liang C."/>
            <person name="Lipzen A."/>
            <person name="Lutzoni F."/>
            <person name="Magnuson J."/>
            <person name="Mondo S."/>
            <person name="Nolan M."/>
            <person name="Ohm R."/>
            <person name="Pangilinan J."/>
            <person name="Park H.-J."/>
            <person name="Ramirez L."/>
            <person name="Alfaro M."/>
            <person name="Sun H."/>
            <person name="Tritt A."/>
            <person name="Yoshinaga Y."/>
            <person name="Zwiers L.-H."/>
            <person name="Turgeon B."/>
            <person name="Goodwin S."/>
            <person name="Spatafora J."/>
            <person name="Crous P."/>
            <person name="Grigoriev I."/>
        </authorList>
    </citation>
    <scope>NUCLEOTIDE SEQUENCE</scope>
    <source>
        <strain evidence="17">Tuck. ex Michener</strain>
    </source>
</reference>
<dbReference type="SMART" id="SM00487">
    <property type="entry name" value="DEXDc"/>
    <property type="match status" value="1"/>
</dbReference>
<keyword evidence="6" id="KW-0067">ATP-binding</keyword>
<dbReference type="Proteomes" id="UP000800092">
    <property type="component" value="Unassembled WGS sequence"/>
</dbReference>
<dbReference type="InterPro" id="IPR000330">
    <property type="entry name" value="SNF2_N"/>
</dbReference>
<feature type="domain" description="Helicase ATP-binding" evidence="15">
    <location>
        <begin position="1340"/>
        <end position="1513"/>
    </location>
</feature>
<dbReference type="InterPro" id="IPR044078">
    <property type="entry name" value="Mot1_ATP-bd"/>
</dbReference>
<evidence type="ECO:0000256" key="5">
    <source>
        <dbReference type="ARBA" id="ARBA00022806"/>
    </source>
</evidence>
<feature type="compositionally biased region" description="Polar residues" evidence="14">
    <location>
        <begin position="716"/>
        <end position="730"/>
    </location>
</feature>
<dbReference type="FunFam" id="1.25.10.10:FF:000508">
    <property type="entry name" value="Probable helicase mot1"/>
    <property type="match status" value="1"/>
</dbReference>
<dbReference type="GO" id="GO:0016887">
    <property type="term" value="F:ATP hydrolysis activity"/>
    <property type="evidence" value="ECO:0007669"/>
    <property type="project" value="InterPro"/>
</dbReference>
<dbReference type="FunFam" id="1.25.10.10:FF:000445">
    <property type="entry name" value="Related to MOT1-transcriptional accessory protein"/>
    <property type="match status" value="1"/>
</dbReference>
<comment type="subunit">
    <text evidence="12">Forms the NCT transcriptional regulatory complex with nctA and nctB.</text>
</comment>
<dbReference type="FunFam" id="3.40.50.10810:FF:000009">
    <property type="entry name" value="B-TFIID TATA-box-binding protein-associated factor 1"/>
    <property type="match status" value="1"/>
</dbReference>
<dbReference type="SUPFAM" id="SSF52540">
    <property type="entry name" value="P-loop containing nucleoside triphosphate hydrolases"/>
    <property type="match status" value="2"/>
</dbReference>
<evidence type="ECO:0000256" key="7">
    <source>
        <dbReference type="ARBA" id="ARBA00023015"/>
    </source>
</evidence>
<evidence type="ECO:0000256" key="9">
    <source>
        <dbReference type="ARBA" id="ARBA00023163"/>
    </source>
</evidence>
<feature type="region of interest" description="Disordered" evidence="14">
    <location>
        <begin position="716"/>
        <end position="765"/>
    </location>
</feature>